<proteinExistence type="predicted"/>
<feature type="region of interest" description="Disordered" evidence="1">
    <location>
        <begin position="1"/>
        <end position="111"/>
    </location>
</feature>
<accession>A0A9K3D5M9</accession>
<dbReference type="Proteomes" id="UP000265618">
    <property type="component" value="Unassembled WGS sequence"/>
</dbReference>
<gene>
    <name evidence="2" type="ORF">KIPB_011421</name>
</gene>
<sequence>MASDSRRTSTAALRERERRLRTGQGRRMAQTLPSLPPLSPTEESVTDGSESDGYGYAEVYRRESTVYGGMRDGDREDDGDWMEEGGRIGTRGRERERQPTRGPTRGGGGRRVRTVNRRVQTQAPLTLGDPLNEETHALRKQIIEYERSDRQHTISMLEARAKLQKSEHARMDCENLLSTIDGEREMERREWRGREGEMQRQIDLQAQRIRYLEDAQAEVARMRKSLDDRAG</sequence>
<feature type="non-terminal residue" evidence="2">
    <location>
        <position position="1"/>
    </location>
</feature>
<evidence type="ECO:0000313" key="2">
    <source>
        <dbReference type="EMBL" id="GIQ89042.1"/>
    </source>
</evidence>
<evidence type="ECO:0000313" key="3">
    <source>
        <dbReference type="Proteomes" id="UP000265618"/>
    </source>
</evidence>
<evidence type="ECO:0000256" key="1">
    <source>
        <dbReference type="SAM" id="MobiDB-lite"/>
    </source>
</evidence>
<keyword evidence="3" id="KW-1185">Reference proteome</keyword>
<dbReference type="AlphaFoldDB" id="A0A9K3D5M9"/>
<feature type="compositionally biased region" description="Low complexity" evidence="1">
    <location>
        <begin position="22"/>
        <end position="33"/>
    </location>
</feature>
<feature type="compositionally biased region" description="Basic and acidic residues" evidence="1">
    <location>
        <begin position="1"/>
        <end position="20"/>
    </location>
</feature>
<dbReference type="EMBL" id="BDIP01004633">
    <property type="protein sequence ID" value="GIQ89042.1"/>
    <property type="molecule type" value="Genomic_DNA"/>
</dbReference>
<organism evidence="2 3">
    <name type="scientific">Kipferlia bialata</name>
    <dbReference type="NCBI Taxonomy" id="797122"/>
    <lineage>
        <taxon>Eukaryota</taxon>
        <taxon>Metamonada</taxon>
        <taxon>Carpediemonas-like organisms</taxon>
        <taxon>Kipferlia</taxon>
    </lineage>
</organism>
<comment type="caution">
    <text evidence="2">The sequence shown here is derived from an EMBL/GenBank/DDBJ whole genome shotgun (WGS) entry which is preliminary data.</text>
</comment>
<protein>
    <submittedName>
        <fullName evidence="2">Uncharacterized protein</fullName>
    </submittedName>
</protein>
<reference evidence="2 3" key="1">
    <citation type="journal article" date="2018" name="PLoS ONE">
        <title>The draft genome of Kipferlia bialata reveals reductive genome evolution in fornicate parasites.</title>
        <authorList>
            <person name="Tanifuji G."/>
            <person name="Takabayashi S."/>
            <person name="Kume K."/>
            <person name="Takagi M."/>
            <person name="Nakayama T."/>
            <person name="Kamikawa R."/>
            <person name="Inagaki Y."/>
            <person name="Hashimoto T."/>
        </authorList>
    </citation>
    <scope>NUCLEOTIDE SEQUENCE [LARGE SCALE GENOMIC DNA]</scope>
    <source>
        <strain evidence="2">NY0173</strain>
    </source>
</reference>
<name>A0A9K3D5M9_9EUKA</name>